<keyword evidence="3" id="KW-1185">Reference proteome</keyword>
<keyword evidence="1" id="KW-0472">Membrane</keyword>
<proteinExistence type="predicted"/>
<comment type="caution">
    <text evidence="2">The sequence shown here is derived from an EMBL/GenBank/DDBJ whole genome shotgun (WGS) entry which is preliminary data.</text>
</comment>
<dbReference type="EMBL" id="QRGO01000001">
    <property type="protein sequence ID" value="RDV03632.1"/>
    <property type="molecule type" value="Genomic_DNA"/>
</dbReference>
<name>A0A371B7Y4_9BRAD</name>
<feature type="transmembrane region" description="Helical" evidence="1">
    <location>
        <begin position="36"/>
        <end position="56"/>
    </location>
</feature>
<dbReference type="OrthoDB" id="7861438at2"/>
<accession>A0A371B7Y4</accession>
<evidence type="ECO:0000313" key="3">
    <source>
        <dbReference type="Proteomes" id="UP000263993"/>
    </source>
</evidence>
<evidence type="ECO:0000256" key="1">
    <source>
        <dbReference type="SAM" id="Phobius"/>
    </source>
</evidence>
<keyword evidence="1" id="KW-1133">Transmembrane helix</keyword>
<gene>
    <name evidence="2" type="ORF">DXH78_02940</name>
</gene>
<reference evidence="3" key="1">
    <citation type="submission" date="2018-08" db="EMBL/GenBank/DDBJ databases">
        <authorList>
            <person name="Kim S.-J."/>
            <person name="Jung G.-Y."/>
        </authorList>
    </citation>
    <scope>NUCLEOTIDE SEQUENCE [LARGE SCALE GENOMIC DNA]</scope>
    <source>
        <strain evidence="3">GY_H</strain>
    </source>
</reference>
<dbReference type="Proteomes" id="UP000263993">
    <property type="component" value="Unassembled WGS sequence"/>
</dbReference>
<feature type="transmembrane region" description="Helical" evidence="1">
    <location>
        <begin position="102"/>
        <end position="123"/>
    </location>
</feature>
<sequence length="126" mass="13847">MIPCERYAHFTLVRDASLFAVAAVMFMIGFSFEPALAFDLAATVALVFAVLQIVRVSRLTEDRFRHSEVWQALRPDERPAGDNGIRIACDAMQNMMLRFAKTAAGTSVMLYGAGLLLSLTIGFDGL</sequence>
<dbReference type="AlphaFoldDB" id="A0A371B7Y4"/>
<feature type="transmembrane region" description="Helical" evidence="1">
    <location>
        <begin position="12"/>
        <end position="30"/>
    </location>
</feature>
<protein>
    <submittedName>
        <fullName evidence="2">Uncharacterized protein</fullName>
    </submittedName>
</protein>
<organism evidence="2 3">
    <name type="scientific">Undibacter mobilis</name>
    <dbReference type="NCBI Taxonomy" id="2292256"/>
    <lineage>
        <taxon>Bacteria</taxon>
        <taxon>Pseudomonadati</taxon>
        <taxon>Pseudomonadota</taxon>
        <taxon>Alphaproteobacteria</taxon>
        <taxon>Hyphomicrobiales</taxon>
        <taxon>Nitrobacteraceae</taxon>
        <taxon>Undibacter</taxon>
    </lineage>
</organism>
<evidence type="ECO:0000313" key="2">
    <source>
        <dbReference type="EMBL" id="RDV03632.1"/>
    </source>
</evidence>
<dbReference type="RefSeq" id="WP_115515656.1">
    <property type="nucleotide sequence ID" value="NZ_QRGO01000001.1"/>
</dbReference>
<keyword evidence="1" id="KW-0812">Transmembrane</keyword>